<dbReference type="Proteomes" id="UP000673691">
    <property type="component" value="Unassembled WGS sequence"/>
</dbReference>
<feature type="region of interest" description="Disordered" evidence="1">
    <location>
        <begin position="106"/>
        <end position="133"/>
    </location>
</feature>
<evidence type="ECO:0000313" key="2">
    <source>
        <dbReference type="EMBL" id="KAG5455354.1"/>
    </source>
</evidence>
<feature type="region of interest" description="Disordered" evidence="1">
    <location>
        <begin position="312"/>
        <end position="335"/>
    </location>
</feature>
<gene>
    <name evidence="2" type="ORF">BJ554DRAFT_5256</name>
</gene>
<name>A0A8H7ZIK2_9FUNG</name>
<accession>A0A8H7ZIK2</accession>
<evidence type="ECO:0000313" key="3">
    <source>
        <dbReference type="Proteomes" id="UP000673691"/>
    </source>
</evidence>
<organism evidence="2 3">
    <name type="scientific">Olpidium bornovanus</name>
    <dbReference type="NCBI Taxonomy" id="278681"/>
    <lineage>
        <taxon>Eukaryota</taxon>
        <taxon>Fungi</taxon>
        <taxon>Fungi incertae sedis</taxon>
        <taxon>Olpidiomycota</taxon>
        <taxon>Olpidiomycotina</taxon>
        <taxon>Olpidiomycetes</taxon>
        <taxon>Olpidiales</taxon>
        <taxon>Olpidiaceae</taxon>
        <taxon>Olpidium</taxon>
    </lineage>
</organism>
<protein>
    <submittedName>
        <fullName evidence="2">Uncharacterized protein</fullName>
    </submittedName>
</protein>
<comment type="caution">
    <text evidence="2">The sequence shown here is derived from an EMBL/GenBank/DDBJ whole genome shotgun (WGS) entry which is preliminary data.</text>
</comment>
<keyword evidence="3" id="KW-1185">Reference proteome</keyword>
<dbReference type="AlphaFoldDB" id="A0A8H7ZIK2"/>
<evidence type="ECO:0000256" key="1">
    <source>
        <dbReference type="SAM" id="MobiDB-lite"/>
    </source>
</evidence>
<feature type="region of interest" description="Disordered" evidence="1">
    <location>
        <begin position="233"/>
        <end position="259"/>
    </location>
</feature>
<sequence>MRGRRNSISVLFQLNQGHFVKVPDLVVGGLGSNVTVTLAGVDQDSAELHAVVCVPDRVERFLDSRPAALSKPPLRARRSRVGRGMFRRAQDRNDVRHQLALECAPGAAARADRNDAPRRPALGDPPPHGVGVRIKQRQPRPALGLGVVPDALGRVPPEAIHKPPQRLVHPSRKRRLLVPFVRPVAVLPALPTLAARGVLVNVHFHCVLLRKIAEVAFNVIRFGALLNQYGGKDGPGGESVDPEGEASSDTAESRLETSPTISSISLASSRSSSSVDFAASSIAQSGSALLTQTGTTSMAEFQRSPGCSAISSAQKAEASHKSRRIAVGSETADLR</sequence>
<reference evidence="2 3" key="1">
    <citation type="journal article" name="Sci. Rep.">
        <title>Genome-scale phylogenetic analyses confirm Olpidium as the closest living zoosporic fungus to the non-flagellated, terrestrial fungi.</title>
        <authorList>
            <person name="Chang Y."/>
            <person name="Rochon D."/>
            <person name="Sekimoto S."/>
            <person name="Wang Y."/>
            <person name="Chovatia M."/>
            <person name="Sandor L."/>
            <person name="Salamov A."/>
            <person name="Grigoriev I.V."/>
            <person name="Stajich J.E."/>
            <person name="Spatafora J.W."/>
        </authorList>
    </citation>
    <scope>NUCLEOTIDE SEQUENCE [LARGE SCALE GENOMIC DNA]</scope>
    <source>
        <strain evidence="2">S191</strain>
    </source>
</reference>
<proteinExistence type="predicted"/>
<dbReference type="EMBL" id="JAEFCI010013516">
    <property type="protein sequence ID" value="KAG5455354.1"/>
    <property type="molecule type" value="Genomic_DNA"/>
</dbReference>